<accession>A0A914VPY6</accession>
<name>A0A914VPY6_9BILA</name>
<organism evidence="1 2">
    <name type="scientific">Plectus sambesii</name>
    <dbReference type="NCBI Taxonomy" id="2011161"/>
    <lineage>
        <taxon>Eukaryota</taxon>
        <taxon>Metazoa</taxon>
        <taxon>Ecdysozoa</taxon>
        <taxon>Nematoda</taxon>
        <taxon>Chromadorea</taxon>
        <taxon>Plectida</taxon>
        <taxon>Plectina</taxon>
        <taxon>Plectoidea</taxon>
        <taxon>Plectidae</taxon>
        <taxon>Plectus</taxon>
    </lineage>
</organism>
<reference evidence="2" key="1">
    <citation type="submission" date="2022-11" db="UniProtKB">
        <authorList>
            <consortium name="WormBaseParasite"/>
        </authorList>
    </citation>
    <scope>IDENTIFICATION</scope>
</reference>
<dbReference type="WBParaSite" id="PSAMB.scaffold2217size24537.g17024.t1">
    <property type="protein sequence ID" value="PSAMB.scaffold2217size24537.g17024.t1"/>
    <property type="gene ID" value="PSAMB.scaffold2217size24537.g17024"/>
</dbReference>
<dbReference type="Gene3D" id="3.60.10.10">
    <property type="entry name" value="Endonuclease/exonuclease/phosphatase"/>
    <property type="match status" value="1"/>
</dbReference>
<protein>
    <submittedName>
        <fullName evidence="2">Endonuclease/exonuclease/phosphatase domain-containing protein</fullName>
    </submittedName>
</protein>
<evidence type="ECO:0000313" key="2">
    <source>
        <dbReference type="WBParaSite" id="PSAMB.scaffold2217size24537.g17024.t1"/>
    </source>
</evidence>
<sequence>MGDFNAKVGCKQDDKTFIGPFGGDRNKGGERLAAMAESKRLFVANTFFQKRAGRRWTWISPNGETKNEINFILTNRLQIVQDVTAIGRALSTGSDHRLIRARIVLDAKVEKKALAISNAGQQKMTFDTKVFQQHVDASDWTLNEDLNDDYSKLIDQLKHCRHQSEVPCDNHQQKRISSSTRTLLDQRRQMKRIRANNVKYHLLCKLIRQQLKEDHDAFQQQALLDMAENYCSVRKCQRNLVQQRVQMSSLTTSTGLKTKTRTGME</sequence>
<dbReference type="Proteomes" id="UP000887566">
    <property type="component" value="Unplaced"/>
</dbReference>
<keyword evidence="1" id="KW-1185">Reference proteome</keyword>
<dbReference type="AlphaFoldDB" id="A0A914VPY6"/>
<evidence type="ECO:0000313" key="1">
    <source>
        <dbReference type="Proteomes" id="UP000887566"/>
    </source>
</evidence>
<dbReference type="InterPro" id="IPR036691">
    <property type="entry name" value="Endo/exonu/phosph_ase_sf"/>
</dbReference>
<proteinExistence type="predicted"/>